<dbReference type="Proteomes" id="UP000224902">
    <property type="component" value="Segment"/>
</dbReference>
<name>A0A1I9SA79_9CAUD</name>
<reference evidence="2" key="1">
    <citation type="submission" date="2016-08" db="EMBL/GenBank/DDBJ databases">
        <authorList>
            <person name="Seilhamer J.J."/>
        </authorList>
    </citation>
    <scope>NUCLEOTIDE SEQUENCE [LARGE SCALE GENOMIC DNA]</scope>
</reference>
<sequence length="113" mass="13587">MAVDMSYVVTMMDFFIKTQKSHGKERDLSDLRQNQWDMRTVIQDLVYHHENIDDAISELKKLILFYMKLSDSKTISDFFREYPSYLDTMRETIIQRRQRKALLEKTVGKDNNQ</sequence>
<dbReference type="EMBL" id="KX774321">
    <property type="protein sequence ID" value="AOZ63685.1"/>
    <property type="molecule type" value="Genomic_DNA"/>
</dbReference>
<proteinExistence type="predicted"/>
<keyword evidence="2" id="KW-1185">Reference proteome</keyword>
<gene>
    <name evidence="1" type="ORF">SEA_WEASELS2_96</name>
</gene>
<accession>A0A1I9SA79</accession>
<evidence type="ECO:0000313" key="2">
    <source>
        <dbReference type="Proteomes" id="UP000224902"/>
    </source>
</evidence>
<protein>
    <submittedName>
        <fullName evidence="1">Uncharacterized protein</fullName>
    </submittedName>
</protein>
<evidence type="ECO:0000313" key="1">
    <source>
        <dbReference type="EMBL" id="AOZ63685.1"/>
    </source>
</evidence>
<organism evidence="1 2">
    <name type="scientific">Rhodococcus phage Weasels2</name>
    <dbReference type="NCBI Taxonomy" id="1897437"/>
    <lineage>
        <taxon>Viruses</taxon>
        <taxon>Duplodnaviria</taxon>
        <taxon>Heunggongvirae</taxon>
        <taxon>Uroviricota</taxon>
        <taxon>Caudoviricetes</taxon>
        <taxon>Weaselvirus</taxon>
        <taxon>Weaselvirus weasel</taxon>
    </lineage>
</organism>